<keyword evidence="4" id="KW-0969">Cilium</keyword>
<keyword evidence="3" id="KW-1005">Bacterial flagellum biogenesis</keyword>
<evidence type="ECO:0000313" key="5">
    <source>
        <dbReference type="Proteomes" id="UP000382040"/>
    </source>
</evidence>
<evidence type="ECO:0000256" key="3">
    <source>
        <dbReference type="ARBA" id="ARBA00022795"/>
    </source>
</evidence>
<proteinExistence type="inferred from homology"/>
<keyword evidence="5" id="KW-1185">Reference proteome</keyword>
<reference evidence="4 5" key="1">
    <citation type="submission" date="2019-08" db="EMBL/GenBank/DDBJ databases">
        <authorList>
            <person name="Peeters C."/>
        </authorList>
    </citation>
    <scope>NUCLEOTIDE SEQUENCE [LARGE SCALE GENOMIC DNA]</scope>
    <source>
        <strain evidence="4 5">LMG 20603</strain>
    </source>
</reference>
<dbReference type="EMBL" id="CABPST010000004">
    <property type="protein sequence ID" value="VVE88278.1"/>
    <property type="molecule type" value="Genomic_DNA"/>
</dbReference>
<protein>
    <submittedName>
        <fullName evidence="4">Flagellar protein FlgN</fullName>
    </submittedName>
</protein>
<evidence type="ECO:0000313" key="4">
    <source>
        <dbReference type="EMBL" id="VVE88278.1"/>
    </source>
</evidence>
<dbReference type="Proteomes" id="UP000382040">
    <property type="component" value="Unassembled WGS sequence"/>
</dbReference>
<sequence length="152" mass="16811">MSPSNTHTSHRLRSECVTRIVVDVDADLGDYRRLIETLDVLHGALVNEQLDTLARAHDRAAQLVSRLQVRARRRVQCLEQAFGEASANTIAPVLQWLDTPARETFSARWQALQASAARCKASNARNLQDIGTRLQVLDAVLSPASATYAPPR</sequence>
<dbReference type="RefSeq" id="WP_150559575.1">
    <property type="nucleotide sequence ID" value="NZ_CABPST010000004.1"/>
</dbReference>
<evidence type="ECO:0000256" key="2">
    <source>
        <dbReference type="ARBA" id="ARBA00007703"/>
    </source>
</evidence>
<dbReference type="Pfam" id="PF05130">
    <property type="entry name" value="FlgN"/>
    <property type="match status" value="1"/>
</dbReference>
<name>A0A5E5BS84_9BURK</name>
<comment type="similarity">
    <text evidence="2">Belongs to the FlgN family.</text>
</comment>
<dbReference type="Gene3D" id="1.20.58.300">
    <property type="entry name" value="FlgN-like"/>
    <property type="match status" value="1"/>
</dbReference>
<accession>A0A5E5BS84</accession>
<dbReference type="OrthoDB" id="8943106at2"/>
<dbReference type="InterPro" id="IPR036679">
    <property type="entry name" value="FlgN-like_sf"/>
</dbReference>
<keyword evidence="4" id="KW-0282">Flagellum</keyword>
<organism evidence="4 5">
    <name type="scientific">Pandoraea bronchicola</name>
    <dbReference type="NCBI Taxonomy" id="2508287"/>
    <lineage>
        <taxon>Bacteria</taxon>
        <taxon>Pseudomonadati</taxon>
        <taxon>Pseudomonadota</taxon>
        <taxon>Betaproteobacteria</taxon>
        <taxon>Burkholderiales</taxon>
        <taxon>Burkholderiaceae</taxon>
        <taxon>Pandoraea</taxon>
    </lineage>
</organism>
<dbReference type="InterPro" id="IPR007809">
    <property type="entry name" value="FlgN-like"/>
</dbReference>
<dbReference type="AlphaFoldDB" id="A0A5E5BS84"/>
<dbReference type="SUPFAM" id="SSF140566">
    <property type="entry name" value="FlgN-like"/>
    <property type="match status" value="1"/>
</dbReference>
<comment type="function">
    <text evidence="1">Required for the efficient initiation of filament assembly.</text>
</comment>
<dbReference type="GO" id="GO:0044780">
    <property type="term" value="P:bacterial-type flagellum assembly"/>
    <property type="evidence" value="ECO:0007669"/>
    <property type="project" value="InterPro"/>
</dbReference>
<keyword evidence="4" id="KW-0966">Cell projection</keyword>
<evidence type="ECO:0000256" key="1">
    <source>
        <dbReference type="ARBA" id="ARBA00002397"/>
    </source>
</evidence>
<gene>
    <name evidence="4" type="ORF">PBR20603_02227</name>
</gene>